<dbReference type="Proteomes" id="UP001240447">
    <property type="component" value="Unassembled WGS sequence"/>
</dbReference>
<name>A0ABT9NJ63_9ACTN</name>
<dbReference type="EMBL" id="JAUSQM010000001">
    <property type="protein sequence ID" value="MDP9820462.1"/>
    <property type="molecule type" value="Genomic_DNA"/>
</dbReference>
<proteinExistence type="predicted"/>
<keyword evidence="2" id="KW-1185">Reference proteome</keyword>
<accession>A0ABT9NJ63</accession>
<evidence type="ECO:0000313" key="1">
    <source>
        <dbReference type="EMBL" id="MDP9820462.1"/>
    </source>
</evidence>
<protein>
    <submittedName>
        <fullName evidence="1">Uncharacterized protein</fullName>
    </submittedName>
</protein>
<comment type="caution">
    <text evidence="1">The sequence shown here is derived from an EMBL/GenBank/DDBJ whole genome shotgun (WGS) entry which is preliminary data.</text>
</comment>
<organism evidence="1 2">
    <name type="scientific">Nocardioides massiliensis</name>
    <dbReference type="NCBI Taxonomy" id="1325935"/>
    <lineage>
        <taxon>Bacteria</taxon>
        <taxon>Bacillati</taxon>
        <taxon>Actinomycetota</taxon>
        <taxon>Actinomycetes</taxon>
        <taxon>Propionibacteriales</taxon>
        <taxon>Nocardioidaceae</taxon>
        <taxon>Nocardioides</taxon>
    </lineage>
</organism>
<sequence length="147" mass="15868">MTETPSMAEVLAEHDDPPGWMWSASDQMVYACECGDHYAAGPIDVIQEVEVTAAAEWHRAHVAQALAAAGFGHVASVEAERDAFFGKAMEFKRIAIENAERAQAAEAQVAAARALADEWMANSNEVSKFIDADHAADLRHALDGEDN</sequence>
<dbReference type="RefSeq" id="WP_068116877.1">
    <property type="nucleotide sequence ID" value="NZ_CCXJ01000051.1"/>
</dbReference>
<gene>
    <name evidence="1" type="ORF">J2S59_000271</name>
</gene>
<reference evidence="1 2" key="1">
    <citation type="submission" date="2023-07" db="EMBL/GenBank/DDBJ databases">
        <title>Sequencing the genomes of 1000 actinobacteria strains.</title>
        <authorList>
            <person name="Klenk H.-P."/>
        </authorList>
    </citation>
    <scope>NUCLEOTIDE SEQUENCE [LARGE SCALE GENOMIC DNA]</scope>
    <source>
        <strain evidence="1 2">GD13</strain>
    </source>
</reference>
<evidence type="ECO:0000313" key="2">
    <source>
        <dbReference type="Proteomes" id="UP001240447"/>
    </source>
</evidence>